<dbReference type="InterPro" id="IPR010985">
    <property type="entry name" value="Ribbon_hlx_hlx"/>
</dbReference>
<reference evidence="1" key="1">
    <citation type="submission" date="2017-12" db="EMBL/GenBank/DDBJ databases">
        <title>FDA dAtabase for Regulatory Grade micrObial Sequences (FDA-ARGOS): Supporting development and validation of Infectious Disease Dx tests.</title>
        <authorList>
            <person name="Campos J."/>
            <person name="Goldberg B."/>
            <person name="Tallon L."/>
            <person name="Sadzewicz L."/>
            <person name="Sengamalay N."/>
            <person name="Ott S."/>
            <person name="Godinez A."/>
            <person name="Nagaraj S."/>
            <person name="Vyas G."/>
            <person name="Aluvathingal J."/>
            <person name="Nadendla S."/>
            <person name="Geyer C."/>
            <person name="Nandy P."/>
            <person name="Hobson J."/>
            <person name="Sichtig H."/>
        </authorList>
    </citation>
    <scope>NUCLEOTIDE SEQUENCE</scope>
    <source>
        <strain evidence="1">FDAARGOS_252</strain>
    </source>
</reference>
<proteinExistence type="predicted"/>
<dbReference type="Gene3D" id="1.10.1220.10">
    <property type="entry name" value="Met repressor-like"/>
    <property type="match status" value="1"/>
</dbReference>
<dbReference type="STRING" id="147645.A6J80_17340"/>
<gene>
    <name evidence="1" type="ORF">A6J80_17340</name>
</gene>
<keyword evidence="2" id="KW-1185">Reference proteome</keyword>
<dbReference type="GO" id="GO:0006355">
    <property type="term" value="P:regulation of DNA-templated transcription"/>
    <property type="evidence" value="ECO:0007669"/>
    <property type="project" value="InterPro"/>
</dbReference>
<organism evidence="1 2">
    <name type="scientific">Paracoccus yeei</name>
    <dbReference type="NCBI Taxonomy" id="147645"/>
    <lineage>
        <taxon>Bacteria</taxon>
        <taxon>Pseudomonadati</taxon>
        <taxon>Pseudomonadota</taxon>
        <taxon>Alphaproteobacteria</taxon>
        <taxon>Rhodobacterales</taxon>
        <taxon>Paracoccaceae</taxon>
        <taxon>Paracoccus</taxon>
    </lineage>
</organism>
<dbReference type="InterPro" id="IPR013321">
    <property type="entry name" value="Arc_rbn_hlx_hlx"/>
</dbReference>
<dbReference type="Proteomes" id="UP000191257">
    <property type="component" value="Chromosome"/>
</dbReference>
<sequence>MKMWVKMKARIEDRSMNNLIINLIRQAMEREDARA</sequence>
<accession>A0A1V0GW48</accession>
<protein>
    <submittedName>
        <fullName evidence="1">Uncharacterized protein</fullName>
    </submittedName>
</protein>
<evidence type="ECO:0000313" key="1">
    <source>
        <dbReference type="EMBL" id="ARC37879.1"/>
    </source>
</evidence>
<dbReference type="AlphaFoldDB" id="A0A1V0GW48"/>
<name>A0A1V0GW48_9RHOB</name>
<dbReference type="KEGG" id="pye:A6J80_17340"/>
<dbReference type="EMBL" id="CP020442">
    <property type="protein sequence ID" value="ARC37879.1"/>
    <property type="molecule type" value="Genomic_DNA"/>
</dbReference>
<dbReference type="SUPFAM" id="SSF47598">
    <property type="entry name" value="Ribbon-helix-helix"/>
    <property type="match status" value="1"/>
</dbReference>
<evidence type="ECO:0000313" key="2">
    <source>
        <dbReference type="Proteomes" id="UP000191257"/>
    </source>
</evidence>